<feature type="transmembrane region" description="Helical" evidence="11">
    <location>
        <begin position="150"/>
        <end position="171"/>
    </location>
</feature>
<dbReference type="AlphaFoldDB" id="A0A8H2VX48"/>
<organism evidence="12 13">
    <name type="scientific">Sclerotinia trifoliorum</name>
    <dbReference type="NCBI Taxonomy" id="28548"/>
    <lineage>
        <taxon>Eukaryota</taxon>
        <taxon>Fungi</taxon>
        <taxon>Dikarya</taxon>
        <taxon>Ascomycota</taxon>
        <taxon>Pezizomycotina</taxon>
        <taxon>Leotiomycetes</taxon>
        <taxon>Helotiales</taxon>
        <taxon>Sclerotiniaceae</taxon>
        <taxon>Sclerotinia</taxon>
    </lineage>
</organism>
<comment type="subcellular location">
    <subcellularLocation>
        <location evidence="1">Membrane</location>
        <topology evidence="1">Multi-pass membrane protein</topology>
    </subcellularLocation>
</comment>
<proteinExistence type="inferred from homology"/>
<reference evidence="12" key="1">
    <citation type="submission" date="2020-10" db="EMBL/GenBank/DDBJ databases">
        <authorList>
            <person name="Kusch S."/>
        </authorList>
    </citation>
    <scope>NUCLEOTIDE SEQUENCE</scope>
    <source>
        <strain evidence="12">SwB9</strain>
    </source>
</reference>
<keyword evidence="3 9" id="KW-0813">Transport</keyword>
<dbReference type="PANTHER" id="PTHR19139:SF283">
    <property type="entry name" value="AQUAPORIN"/>
    <property type="match status" value="1"/>
</dbReference>
<feature type="transmembrane region" description="Helical" evidence="11">
    <location>
        <begin position="270"/>
        <end position="293"/>
    </location>
</feature>
<feature type="transmembrane region" description="Helical" evidence="11">
    <location>
        <begin position="300"/>
        <end position="325"/>
    </location>
</feature>
<dbReference type="InterPro" id="IPR034294">
    <property type="entry name" value="Aquaporin_transptr"/>
</dbReference>
<evidence type="ECO:0000256" key="2">
    <source>
        <dbReference type="ARBA" id="ARBA00006175"/>
    </source>
</evidence>
<keyword evidence="5" id="KW-0677">Repeat</keyword>
<protein>
    <submittedName>
        <fullName evidence="12">C212e209-41b6-461c-9cbd-c66aee2b9568</fullName>
    </submittedName>
</protein>
<dbReference type="InterPro" id="IPR000425">
    <property type="entry name" value="MIP"/>
</dbReference>
<feature type="transmembrane region" description="Helical" evidence="11">
    <location>
        <begin position="232"/>
        <end position="250"/>
    </location>
</feature>
<evidence type="ECO:0000256" key="7">
    <source>
        <dbReference type="ARBA" id="ARBA00023136"/>
    </source>
</evidence>
<evidence type="ECO:0000256" key="5">
    <source>
        <dbReference type="ARBA" id="ARBA00022737"/>
    </source>
</evidence>
<dbReference type="SUPFAM" id="SSF81338">
    <property type="entry name" value="Aquaporin-like"/>
    <property type="match status" value="1"/>
</dbReference>
<feature type="compositionally biased region" description="Basic and acidic residues" evidence="10">
    <location>
        <begin position="389"/>
        <end position="399"/>
    </location>
</feature>
<dbReference type="OrthoDB" id="3222at2759"/>
<dbReference type="Gene3D" id="1.20.1080.10">
    <property type="entry name" value="Glycerol uptake facilitator protein"/>
    <property type="match status" value="1"/>
</dbReference>
<evidence type="ECO:0000256" key="4">
    <source>
        <dbReference type="ARBA" id="ARBA00022692"/>
    </source>
</evidence>
<accession>A0A8H2VX48</accession>
<dbReference type="PRINTS" id="PR00783">
    <property type="entry name" value="MINTRINSICP"/>
</dbReference>
<evidence type="ECO:0000256" key="3">
    <source>
        <dbReference type="ARBA" id="ARBA00022448"/>
    </source>
</evidence>
<keyword evidence="13" id="KW-1185">Reference proteome</keyword>
<dbReference type="GO" id="GO:0015250">
    <property type="term" value="F:water channel activity"/>
    <property type="evidence" value="ECO:0007669"/>
    <property type="project" value="TreeGrafter"/>
</dbReference>
<keyword evidence="4 9" id="KW-0812">Transmembrane</keyword>
<dbReference type="FunFam" id="1.20.1080.10:FF:000014">
    <property type="entry name" value="Aquaporin 1"/>
    <property type="match status" value="1"/>
</dbReference>
<evidence type="ECO:0000256" key="1">
    <source>
        <dbReference type="ARBA" id="ARBA00004141"/>
    </source>
</evidence>
<feature type="region of interest" description="Disordered" evidence="10">
    <location>
        <begin position="1"/>
        <end position="26"/>
    </location>
</feature>
<dbReference type="GO" id="GO:0005886">
    <property type="term" value="C:plasma membrane"/>
    <property type="evidence" value="ECO:0007669"/>
    <property type="project" value="TreeGrafter"/>
</dbReference>
<feature type="transmembrane region" description="Helical" evidence="11">
    <location>
        <begin position="186"/>
        <end position="206"/>
    </location>
</feature>
<evidence type="ECO:0000256" key="9">
    <source>
        <dbReference type="RuleBase" id="RU000477"/>
    </source>
</evidence>
<evidence type="ECO:0000256" key="10">
    <source>
        <dbReference type="SAM" id="MobiDB-lite"/>
    </source>
</evidence>
<evidence type="ECO:0000313" key="12">
    <source>
        <dbReference type="EMBL" id="CAD6445749.1"/>
    </source>
</evidence>
<comment type="similarity">
    <text evidence="2 9">Belongs to the MIP/aquaporin (TC 1.A.8) family.</text>
</comment>
<dbReference type="Pfam" id="PF00230">
    <property type="entry name" value="MIP"/>
    <property type="match status" value="1"/>
</dbReference>
<dbReference type="PANTHER" id="PTHR19139">
    <property type="entry name" value="AQUAPORIN TRANSPORTER"/>
    <property type="match status" value="1"/>
</dbReference>
<evidence type="ECO:0000256" key="11">
    <source>
        <dbReference type="SAM" id="Phobius"/>
    </source>
</evidence>
<name>A0A8H2VX48_9HELO</name>
<sequence length="465" mass="52443">MNKMAMRNPTITHHPQPLRASPVSNEDDEVQIRLDDSRYRSFPPPRRVVQRSNMPIPMQEFEFPKRSNEAITNFPPIGETRYIEVQPYRTSEDGFVSLKSGDTIIQNKRASRSRPWMQTLQTQDRIRRYRKKRPVTTWMKWMNSDWKNHIVAVIGELIGTTLFLFFGYAGIEVARLQGREPPDLEVLFYISATFGASLMVNAWIFFRISGGLFNPAVTLALALLKAVSPVRAVLLVITQLGASGLAAILVKEIFPNQLDVATSLGSGTSMAQGFVIEAITTAALIFTIIMLAVEKHKATFVAPIGIGLALFVAHMVAVPFTGASLNPARSFGPSAIVWSFPREHWIYWVGPLLGAGLAVLFFRLIKLLEYEMANPGQDGDPENDPTQNPKHDVAQHANEREEEVLGLSNGKSWYRDESSSESMRRKDSVNSFIGNRRSMDRRGEMWGRLDDVEAQWRRQQHGNFI</sequence>
<feature type="region of interest" description="Disordered" evidence="10">
    <location>
        <begin position="375"/>
        <end position="402"/>
    </location>
</feature>
<keyword evidence="7 11" id="KW-0472">Membrane</keyword>
<dbReference type="InterPro" id="IPR023271">
    <property type="entry name" value="Aquaporin-like"/>
</dbReference>
<evidence type="ECO:0000313" key="13">
    <source>
        <dbReference type="Proteomes" id="UP000624404"/>
    </source>
</evidence>
<keyword evidence="6 11" id="KW-1133">Transmembrane helix</keyword>
<comment type="catalytic activity">
    <reaction evidence="8">
        <text>H2O(in) = H2O(out)</text>
        <dbReference type="Rhea" id="RHEA:29667"/>
        <dbReference type="ChEBI" id="CHEBI:15377"/>
    </reaction>
</comment>
<dbReference type="EMBL" id="CAJHIA010000017">
    <property type="protein sequence ID" value="CAD6445749.1"/>
    <property type="molecule type" value="Genomic_DNA"/>
</dbReference>
<evidence type="ECO:0000256" key="8">
    <source>
        <dbReference type="ARBA" id="ARBA00034651"/>
    </source>
</evidence>
<evidence type="ECO:0000256" key="6">
    <source>
        <dbReference type="ARBA" id="ARBA00022989"/>
    </source>
</evidence>
<dbReference type="Proteomes" id="UP000624404">
    <property type="component" value="Unassembled WGS sequence"/>
</dbReference>
<comment type="caution">
    <text evidence="12">The sequence shown here is derived from an EMBL/GenBank/DDBJ whole genome shotgun (WGS) entry which is preliminary data.</text>
</comment>
<gene>
    <name evidence="12" type="ORF">SCLTRI_LOCUS5536</name>
</gene>
<feature type="transmembrane region" description="Helical" evidence="11">
    <location>
        <begin position="345"/>
        <end position="365"/>
    </location>
</feature>